<dbReference type="RefSeq" id="WP_379813101.1">
    <property type="nucleotide sequence ID" value="NZ_JBHUDZ010000018.1"/>
</dbReference>
<evidence type="ECO:0000256" key="3">
    <source>
        <dbReference type="ARBA" id="ARBA00022989"/>
    </source>
</evidence>
<dbReference type="EMBL" id="JBHUDZ010000018">
    <property type="protein sequence ID" value="MFD1605292.1"/>
    <property type="molecule type" value="Genomic_DNA"/>
</dbReference>
<accession>A0ABW4HJE7</accession>
<dbReference type="PROSITE" id="PS50850">
    <property type="entry name" value="MFS"/>
    <property type="match status" value="1"/>
</dbReference>
<evidence type="ECO:0000256" key="4">
    <source>
        <dbReference type="ARBA" id="ARBA00023136"/>
    </source>
</evidence>
<evidence type="ECO:0000313" key="7">
    <source>
        <dbReference type="EMBL" id="MFD1605292.1"/>
    </source>
</evidence>
<dbReference type="InterPro" id="IPR011701">
    <property type="entry name" value="MFS"/>
</dbReference>
<feature type="transmembrane region" description="Helical" evidence="5">
    <location>
        <begin position="171"/>
        <end position="191"/>
    </location>
</feature>
<feature type="transmembrane region" description="Helical" evidence="5">
    <location>
        <begin position="274"/>
        <end position="296"/>
    </location>
</feature>
<dbReference type="CDD" id="cd17321">
    <property type="entry name" value="MFS_MMR_MDR_like"/>
    <property type="match status" value="1"/>
</dbReference>
<reference evidence="8" key="1">
    <citation type="journal article" date="2019" name="Int. J. Syst. Evol. Microbiol.">
        <title>The Global Catalogue of Microorganisms (GCM) 10K type strain sequencing project: providing services to taxonomists for standard genome sequencing and annotation.</title>
        <authorList>
            <consortium name="The Broad Institute Genomics Platform"/>
            <consortium name="The Broad Institute Genome Sequencing Center for Infectious Disease"/>
            <person name="Wu L."/>
            <person name="Ma J."/>
        </authorList>
    </citation>
    <scope>NUCLEOTIDE SEQUENCE [LARGE SCALE GENOMIC DNA]</scope>
    <source>
        <strain evidence="8">CCUG 70865</strain>
    </source>
</reference>
<evidence type="ECO:0000313" key="8">
    <source>
        <dbReference type="Proteomes" id="UP001597138"/>
    </source>
</evidence>
<dbReference type="InterPro" id="IPR036259">
    <property type="entry name" value="MFS_trans_sf"/>
</dbReference>
<feature type="transmembrane region" description="Helical" evidence="5">
    <location>
        <begin position="12"/>
        <end position="34"/>
    </location>
</feature>
<feature type="transmembrane region" description="Helical" evidence="5">
    <location>
        <begin position="102"/>
        <end position="126"/>
    </location>
</feature>
<feature type="domain" description="Major facilitator superfamily (MFS) profile" evidence="6">
    <location>
        <begin position="10"/>
        <end position="464"/>
    </location>
</feature>
<gene>
    <name evidence="7" type="ORF">ACFSC2_21325</name>
</gene>
<feature type="transmembrane region" description="Helical" evidence="5">
    <location>
        <begin position="438"/>
        <end position="460"/>
    </location>
</feature>
<name>A0ABW4HJE7_9FLAO</name>
<dbReference type="InterPro" id="IPR020846">
    <property type="entry name" value="MFS_dom"/>
</dbReference>
<dbReference type="Pfam" id="PF07690">
    <property type="entry name" value="MFS_1"/>
    <property type="match status" value="1"/>
</dbReference>
<feature type="transmembrane region" description="Helical" evidence="5">
    <location>
        <begin position="337"/>
        <end position="357"/>
    </location>
</feature>
<feature type="transmembrane region" description="Helical" evidence="5">
    <location>
        <begin position="363"/>
        <end position="388"/>
    </location>
</feature>
<comment type="subcellular location">
    <subcellularLocation>
        <location evidence="1">Membrane</location>
        <topology evidence="1">Multi-pass membrane protein</topology>
    </subcellularLocation>
</comment>
<sequence>MTSNKKKWTALAVLLLAHLLTIVDIFIINVAVPSIQQGTHATDSEIQLIVSIYMIGLASFLIIGGKAGDHYGRKKLFLLGIFLFMVTSLGCCFAKQPGLLIVMRFLQGVSAALMSPQVLSFIQVLFADHKDRTYAIGLYGITIGIGTILGQFLGGYLVGLEPVLVQQSWQYIFMVNVPICIAAIVLGKSCLPESKDLSSMGMDYAGSCLLCTGLVCLIFSVTIGRDLGAAHCLVSLLLSLIILTAFVLHQRDKNRKSRTALLNLTLFKYKTFNMALAAVALFMLMLDSYFFILTLFLQKGLQLSPMQAGYFVVAQGLGFISASLLTAKLLLRYGRAVLIFGVLMIIGAIILQLFTFYHNGLPYVRLTIMFLHGLGVALVLPSFANIAISGLTENLAGNASGLYVTVQQLFGAFGIAITGAVFYHMVKGGDNFESYYNAFLYGMGINILCLTGVLLLLVLLPKSSLPKGD</sequence>
<keyword evidence="3 5" id="KW-1133">Transmembrane helix</keyword>
<evidence type="ECO:0000259" key="6">
    <source>
        <dbReference type="PROSITE" id="PS50850"/>
    </source>
</evidence>
<evidence type="ECO:0000256" key="2">
    <source>
        <dbReference type="ARBA" id="ARBA00022692"/>
    </source>
</evidence>
<keyword evidence="8" id="KW-1185">Reference proteome</keyword>
<dbReference type="Gene3D" id="1.20.1720.10">
    <property type="entry name" value="Multidrug resistance protein D"/>
    <property type="match status" value="2"/>
</dbReference>
<evidence type="ECO:0000256" key="1">
    <source>
        <dbReference type="ARBA" id="ARBA00004141"/>
    </source>
</evidence>
<feature type="transmembrane region" description="Helical" evidence="5">
    <location>
        <begin position="138"/>
        <end position="159"/>
    </location>
</feature>
<dbReference type="PANTHER" id="PTHR42718:SF39">
    <property type="entry name" value="ACTINORHODIN TRANSPORTER-RELATED"/>
    <property type="match status" value="1"/>
</dbReference>
<dbReference type="SUPFAM" id="SSF103473">
    <property type="entry name" value="MFS general substrate transporter"/>
    <property type="match status" value="1"/>
</dbReference>
<feature type="transmembrane region" description="Helical" evidence="5">
    <location>
        <begin position="76"/>
        <end position="96"/>
    </location>
</feature>
<feature type="transmembrane region" description="Helical" evidence="5">
    <location>
        <begin position="308"/>
        <end position="330"/>
    </location>
</feature>
<feature type="transmembrane region" description="Helical" evidence="5">
    <location>
        <begin position="46"/>
        <end position="64"/>
    </location>
</feature>
<evidence type="ECO:0000256" key="5">
    <source>
        <dbReference type="SAM" id="Phobius"/>
    </source>
</evidence>
<dbReference type="PANTHER" id="PTHR42718">
    <property type="entry name" value="MAJOR FACILITATOR SUPERFAMILY MULTIDRUG TRANSPORTER MFSC"/>
    <property type="match status" value="1"/>
</dbReference>
<proteinExistence type="predicted"/>
<keyword evidence="4 5" id="KW-0472">Membrane</keyword>
<feature type="transmembrane region" description="Helical" evidence="5">
    <location>
        <begin position="228"/>
        <end position="248"/>
    </location>
</feature>
<feature type="transmembrane region" description="Helical" evidence="5">
    <location>
        <begin position="203"/>
        <end position="222"/>
    </location>
</feature>
<keyword evidence="2 5" id="KW-0812">Transmembrane</keyword>
<comment type="caution">
    <text evidence="7">The sequence shown here is derived from an EMBL/GenBank/DDBJ whole genome shotgun (WGS) entry which is preliminary data.</text>
</comment>
<protein>
    <submittedName>
        <fullName evidence="7">MFS transporter</fullName>
    </submittedName>
</protein>
<feature type="transmembrane region" description="Helical" evidence="5">
    <location>
        <begin position="400"/>
        <end position="426"/>
    </location>
</feature>
<dbReference type="Proteomes" id="UP001597138">
    <property type="component" value="Unassembled WGS sequence"/>
</dbReference>
<organism evidence="7 8">
    <name type="scientific">Flavobacterium artemisiae</name>
    <dbReference type="NCBI Taxonomy" id="2126556"/>
    <lineage>
        <taxon>Bacteria</taxon>
        <taxon>Pseudomonadati</taxon>
        <taxon>Bacteroidota</taxon>
        <taxon>Flavobacteriia</taxon>
        <taxon>Flavobacteriales</taxon>
        <taxon>Flavobacteriaceae</taxon>
        <taxon>Flavobacterium</taxon>
    </lineage>
</organism>